<evidence type="ECO:0000256" key="1">
    <source>
        <dbReference type="ARBA" id="ARBA00006484"/>
    </source>
</evidence>
<dbReference type="InterPro" id="IPR002347">
    <property type="entry name" value="SDR_fam"/>
</dbReference>
<protein>
    <submittedName>
        <fullName evidence="3">SDR family oxidoreductase</fullName>
    </submittedName>
</protein>
<gene>
    <name evidence="3" type="ORF">KQI75_12445</name>
</gene>
<comment type="similarity">
    <text evidence="1">Belongs to the short-chain dehydrogenases/reductases (SDR) family.</text>
</comment>
<dbReference type="EMBL" id="JAHLQI010000008">
    <property type="protein sequence ID" value="MBU5491410.1"/>
    <property type="molecule type" value="Genomic_DNA"/>
</dbReference>
<comment type="caution">
    <text evidence="3">The sequence shown here is derived from an EMBL/GenBank/DDBJ whole genome shotgun (WGS) entry which is preliminary data.</text>
</comment>
<dbReference type="InterPro" id="IPR020904">
    <property type="entry name" value="Sc_DH/Rdtase_CS"/>
</dbReference>
<feature type="domain" description="Ketoreductase" evidence="2">
    <location>
        <begin position="11"/>
        <end position="195"/>
    </location>
</feature>
<organism evidence="3 4">
    <name type="scientific">Butyricicoccus intestinisimiae</name>
    <dbReference type="NCBI Taxonomy" id="2841509"/>
    <lineage>
        <taxon>Bacteria</taxon>
        <taxon>Bacillati</taxon>
        <taxon>Bacillota</taxon>
        <taxon>Clostridia</taxon>
        <taxon>Eubacteriales</taxon>
        <taxon>Butyricicoccaceae</taxon>
        <taxon>Butyricicoccus</taxon>
    </lineage>
</organism>
<evidence type="ECO:0000313" key="3">
    <source>
        <dbReference type="EMBL" id="MBU5491410.1"/>
    </source>
</evidence>
<evidence type="ECO:0000259" key="2">
    <source>
        <dbReference type="SMART" id="SM00822"/>
    </source>
</evidence>
<dbReference type="Pfam" id="PF00106">
    <property type="entry name" value="adh_short"/>
    <property type="match status" value="1"/>
</dbReference>
<dbReference type="SMART" id="SM00822">
    <property type="entry name" value="PKS_KR"/>
    <property type="match status" value="1"/>
</dbReference>
<evidence type="ECO:0000313" key="4">
    <source>
        <dbReference type="Proteomes" id="UP000783588"/>
    </source>
</evidence>
<name>A0ABS6EX33_9FIRM</name>
<keyword evidence="4" id="KW-1185">Reference proteome</keyword>
<sequence>MNENWLNLDGAVVVVTGGASGIGKHVVDTLVKVGAQAVVVDMNVQTGDQMDGAYCVQCNVTDAASVQAMADAVVEKFGRIDALVNNAGINLPRLLVDVKGEKPEYELNDASFGKMFAVNVKGVFLCAQACAKQMLKQGKGVILNMSSESGKEGSQGQSAYSATKGAVDSFTRSWAKELGKYNIRVLACAPGIMEATGLRTAAYNEALAYTRGVKPEELSTDYTKVIPMGRDGKLDEVGDLVAYLISDRASYISGTTINISGGKSRG</sequence>
<reference evidence="3 4" key="1">
    <citation type="submission" date="2021-06" db="EMBL/GenBank/DDBJ databases">
        <authorList>
            <person name="Sun Q."/>
            <person name="Li D."/>
        </authorList>
    </citation>
    <scope>NUCLEOTIDE SEQUENCE [LARGE SCALE GENOMIC DNA]</scope>
    <source>
        <strain evidence="3 4">MSJd-7</strain>
    </source>
</reference>
<proteinExistence type="inferred from homology"/>
<dbReference type="NCBIfam" id="NF004817">
    <property type="entry name" value="PRK06171.1"/>
    <property type="match status" value="1"/>
</dbReference>
<dbReference type="RefSeq" id="WP_216471129.1">
    <property type="nucleotide sequence ID" value="NZ_JAHLQI010000008.1"/>
</dbReference>
<dbReference type="InterPro" id="IPR057326">
    <property type="entry name" value="KR_dom"/>
</dbReference>
<dbReference type="Proteomes" id="UP000783588">
    <property type="component" value="Unassembled WGS sequence"/>
</dbReference>
<dbReference type="CDD" id="cd05233">
    <property type="entry name" value="SDR_c"/>
    <property type="match status" value="1"/>
</dbReference>
<dbReference type="PANTHER" id="PTHR42760">
    <property type="entry name" value="SHORT-CHAIN DEHYDROGENASES/REDUCTASES FAMILY MEMBER"/>
    <property type="match status" value="1"/>
</dbReference>
<accession>A0ABS6EX33</accession>
<dbReference type="PROSITE" id="PS00061">
    <property type="entry name" value="ADH_SHORT"/>
    <property type="match status" value="1"/>
</dbReference>